<dbReference type="Proteomes" id="UP000726737">
    <property type="component" value="Unassembled WGS sequence"/>
</dbReference>
<dbReference type="Gene3D" id="1.10.10.60">
    <property type="entry name" value="Homeodomain-like"/>
    <property type="match status" value="1"/>
</dbReference>
<accession>A0A9P6Q268</accession>
<comment type="caution">
    <text evidence="1">The sequence shown here is derived from an EMBL/GenBank/DDBJ whole genome shotgun (WGS) entry which is preliminary data.</text>
</comment>
<gene>
    <name evidence="1" type="ORF">BG011_002868</name>
</gene>
<sequence length="269" mass="31224">MPLKEIKNQFPGRTLYSIHGQVKRIKTDPDWARDPTVFDWTAKEDEQMRKLMDDGISPLTCYQRFPGRSLGSVRRRMTKKQRDQDMVALLQEQQEPQKQRQQLFKKSPGVQSMTKLILGDNRHEGKQIAICSVQLTSRSRRMRLWTPEEDETLKKFAASHKDLSELWPKIQKAYISDGKVDGVKFVRTGLSSKKRLEQLKNDSRRRAGPWDVDEIKRLEQAIQEQIGDKPQVIADVRRDVGTISVKTAGQSKTPRLKAGQRVRWHPLIQ</sequence>
<reference evidence="1" key="1">
    <citation type="journal article" date="2020" name="Fungal Divers.">
        <title>Resolving the Mortierellaceae phylogeny through synthesis of multi-gene phylogenetics and phylogenomics.</title>
        <authorList>
            <person name="Vandepol N."/>
            <person name="Liber J."/>
            <person name="Desiro A."/>
            <person name="Na H."/>
            <person name="Kennedy M."/>
            <person name="Barry K."/>
            <person name="Grigoriev I.V."/>
            <person name="Miller A.N."/>
            <person name="O'Donnell K."/>
            <person name="Stajich J.E."/>
            <person name="Bonito G."/>
        </authorList>
    </citation>
    <scope>NUCLEOTIDE SEQUENCE</scope>
    <source>
        <strain evidence="1">KOD948</strain>
    </source>
</reference>
<evidence type="ECO:0000313" key="1">
    <source>
        <dbReference type="EMBL" id="KAG0259005.1"/>
    </source>
</evidence>
<proteinExistence type="predicted"/>
<protein>
    <recommendedName>
        <fullName evidence="3">Myb-like domain-containing protein</fullName>
    </recommendedName>
</protein>
<evidence type="ECO:0008006" key="3">
    <source>
        <dbReference type="Google" id="ProtNLM"/>
    </source>
</evidence>
<keyword evidence="2" id="KW-1185">Reference proteome</keyword>
<name>A0A9P6Q268_9FUNG</name>
<organism evidence="1 2">
    <name type="scientific">Mortierella polycephala</name>
    <dbReference type="NCBI Taxonomy" id="41804"/>
    <lineage>
        <taxon>Eukaryota</taxon>
        <taxon>Fungi</taxon>
        <taxon>Fungi incertae sedis</taxon>
        <taxon>Mucoromycota</taxon>
        <taxon>Mortierellomycotina</taxon>
        <taxon>Mortierellomycetes</taxon>
        <taxon>Mortierellales</taxon>
        <taxon>Mortierellaceae</taxon>
        <taxon>Mortierella</taxon>
    </lineage>
</organism>
<evidence type="ECO:0000313" key="2">
    <source>
        <dbReference type="Proteomes" id="UP000726737"/>
    </source>
</evidence>
<dbReference type="OrthoDB" id="2143914at2759"/>
<dbReference type="EMBL" id="JAAAJA010000198">
    <property type="protein sequence ID" value="KAG0259005.1"/>
    <property type="molecule type" value="Genomic_DNA"/>
</dbReference>
<dbReference type="AlphaFoldDB" id="A0A9P6Q268"/>